<dbReference type="InterPro" id="IPR001357">
    <property type="entry name" value="BRCT_dom"/>
</dbReference>
<protein>
    <submittedName>
        <fullName evidence="2">BRCT domain-containing protein</fullName>
    </submittedName>
</protein>
<dbReference type="CDD" id="cd17748">
    <property type="entry name" value="BRCT_DNA_ligase_like"/>
    <property type="match status" value="1"/>
</dbReference>
<dbReference type="EMBL" id="CP061801">
    <property type="protein sequence ID" value="QPJ98929.1"/>
    <property type="molecule type" value="Genomic_DNA"/>
</dbReference>
<dbReference type="Gene3D" id="3.40.50.10190">
    <property type="entry name" value="BRCT domain"/>
    <property type="match status" value="1"/>
</dbReference>
<dbReference type="PROSITE" id="PS50172">
    <property type="entry name" value="BRCT"/>
    <property type="match status" value="1"/>
</dbReference>
<gene>
    <name evidence="2" type="ORF">IDM36_13370</name>
</gene>
<name>A0A7T0GZC7_9ENTR</name>
<dbReference type="SUPFAM" id="SSF52113">
    <property type="entry name" value="BRCT domain"/>
    <property type="match status" value="1"/>
</dbReference>
<sequence>MEDKLYVFNYTQNRDKLFNNLISIIDGILSDGVVRDEEILYLDTWLLEAGEIIKNGVIKVLSSRVSKILADGSVTEEERNELKQHLLDIQREILDIPEVDFFSTESDLHLLNGLCKGLISDKKLSDEEVRYLDWWLTQNGTLKNNYPGKELYTLVKEILEDGIITAEESQTLHKALVDFTGCDLESGVVDGLSTKLPLDSDADINLEGKVFCLTGVFLAGKRSHVEDIVKRSNALISNTVTKKIDYLVIGTLSSRDWRFSSHGRKIEKAVSYRDNDGVSLKVISEEMLFDALPRA</sequence>
<organism evidence="2">
    <name type="scientific">Enterobacter mori</name>
    <dbReference type="NCBI Taxonomy" id="539813"/>
    <lineage>
        <taxon>Bacteria</taxon>
        <taxon>Pseudomonadati</taxon>
        <taxon>Pseudomonadota</taxon>
        <taxon>Gammaproteobacteria</taxon>
        <taxon>Enterobacterales</taxon>
        <taxon>Enterobacteriaceae</taxon>
        <taxon>Enterobacter</taxon>
    </lineage>
</organism>
<reference evidence="2" key="1">
    <citation type="submission" date="2020-09" db="EMBL/GenBank/DDBJ databases">
        <title>First Report of a novel Colistin-Resistant species of Enterobacter cloacae complex Producing MCR-5 isolated from hospital sewage water.</title>
        <authorList>
            <person name="Zhou K."/>
        </authorList>
    </citation>
    <scope>NUCLEOTIDE SEQUENCE [LARGE SCALE GENOMIC DNA]</scope>
    <source>
        <strain evidence="2">HSW1412</strain>
    </source>
</reference>
<proteinExistence type="predicted"/>
<accession>A0A7T0GZC7</accession>
<dbReference type="Pfam" id="PF00533">
    <property type="entry name" value="BRCT"/>
    <property type="match status" value="1"/>
</dbReference>
<evidence type="ECO:0000259" key="1">
    <source>
        <dbReference type="PROSITE" id="PS50172"/>
    </source>
</evidence>
<feature type="domain" description="BRCT" evidence="1">
    <location>
        <begin position="201"/>
        <end position="295"/>
    </location>
</feature>
<evidence type="ECO:0000313" key="2">
    <source>
        <dbReference type="EMBL" id="QPJ98929.1"/>
    </source>
</evidence>
<dbReference type="InterPro" id="IPR036420">
    <property type="entry name" value="BRCT_dom_sf"/>
</dbReference>
<dbReference type="AlphaFoldDB" id="A0A7T0GZC7"/>